<dbReference type="PANTHER" id="PTHR44329">
    <property type="entry name" value="SERINE/THREONINE-PROTEIN KINASE TNNI3K-RELATED"/>
    <property type="match status" value="1"/>
</dbReference>
<dbReference type="InterPro" id="IPR051681">
    <property type="entry name" value="Ser/Thr_Kinases-Pseudokinases"/>
</dbReference>
<evidence type="ECO:0000256" key="2">
    <source>
        <dbReference type="ARBA" id="ARBA00022741"/>
    </source>
</evidence>
<dbReference type="AlphaFoldDB" id="A0A8J5XD74"/>
<keyword evidence="1" id="KW-0808">Transferase</keyword>
<dbReference type="PROSITE" id="PS50011">
    <property type="entry name" value="PROTEIN_KINASE_DOM"/>
    <property type="match status" value="1"/>
</dbReference>
<evidence type="ECO:0000259" key="5">
    <source>
        <dbReference type="PROSITE" id="PS50011"/>
    </source>
</evidence>
<dbReference type="InterPro" id="IPR001245">
    <property type="entry name" value="Ser-Thr/Tyr_kinase_cat_dom"/>
</dbReference>
<dbReference type="Proteomes" id="UP000751190">
    <property type="component" value="Unassembled WGS sequence"/>
</dbReference>
<reference evidence="6" key="1">
    <citation type="submission" date="2021-05" db="EMBL/GenBank/DDBJ databases">
        <title>The genome of the haptophyte Pavlova lutheri (Diacronema luteri, Pavlovales) - a model for lipid biosynthesis in eukaryotic algae.</title>
        <authorList>
            <person name="Hulatt C.J."/>
            <person name="Posewitz M.C."/>
        </authorList>
    </citation>
    <scope>NUCLEOTIDE SEQUENCE</scope>
    <source>
        <strain evidence="6">NIVA-4/92</strain>
    </source>
</reference>
<keyword evidence="3" id="KW-0418">Kinase</keyword>
<dbReference type="PROSITE" id="PS00108">
    <property type="entry name" value="PROTEIN_KINASE_ST"/>
    <property type="match status" value="1"/>
</dbReference>
<dbReference type="Gene3D" id="3.30.200.20">
    <property type="entry name" value="Phosphorylase Kinase, domain 1"/>
    <property type="match status" value="1"/>
</dbReference>
<evidence type="ECO:0000256" key="3">
    <source>
        <dbReference type="ARBA" id="ARBA00022777"/>
    </source>
</evidence>
<feature type="domain" description="Protein kinase" evidence="5">
    <location>
        <begin position="61"/>
        <end position="402"/>
    </location>
</feature>
<gene>
    <name evidence="6" type="ORF">KFE25_012074</name>
</gene>
<name>A0A8J5XD74_DIALT</name>
<dbReference type="InterPro" id="IPR011009">
    <property type="entry name" value="Kinase-like_dom_sf"/>
</dbReference>
<evidence type="ECO:0000313" key="6">
    <source>
        <dbReference type="EMBL" id="KAG8462254.1"/>
    </source>
</evidence>
<evidence type="ECO:0000256" key="1">
    <source>
        <dbReference type="ARBA" id="ARBA00022679"/>
    </source>
</evidence>
<dbReference type="InterPro" id="IPR008271">
    <property type="entry name" value="Ser/Thr_kinase_AS"/>
</dbReference>
<keyword evidence="4" id="KW-0067">ATP-binding</keyword>
<organism evidence="6 7">
    <name type="scientific">Diacronema lutheri</name>
    <name type="common">Unicellular marine alga</name>
    <name type="synonym">Monochrysis lutheri</name>
    <dbReference type="NCBI Taxonomy" id="2081491"/>
    <lineage>
        <taxon>Eukaryota</taxon>
        <taxon>Haptista</taxon>
        <taxon>Haptophyta</taxon>
        <taxon>Pavlovophyceae</taxon>
        <taxon>Pavlovales</taxon>
        <taxon>Pavlovaceae</taxon>
        <taxon>Diacronema</taxon>
    </lineage>
</organism>
<dbReference type="Gene3D" id="1.10.510.10">
    <property type="entry name" value="Transferase(Phosphotransferase) domain 1"/>
    <property type="match status" value="1"/>
</dbReference>
<dbReference type="SMART" id="SM00220">
    <property type="entry name" value="S_TKc"/>
    <property type="match status" value="1"/>
</dbReference>
<comment type="caution">
    <text evidence="6">The sequence shown here is derived from an EMBL/GenBank/DDBJ whole genome shotgun (WGS) entry which is preliminary data.</text>
</comment>
<dbReference type="EMBL" id="JAGTXO010000021">
    <property type="protein sequence ID" value="KAG8462254.1"/>
    <property type="molecule type" value="Genomic_DNA"/>
</dbReference>
<keyword evidence="7" id="KW-1185">Reference proteome</keyword>
<dbReference type="OrthoDB" id="508192at2759"/>
<dbReference type="SUPFAM" id="SSF56112">
    <property type="entry name" value="Protein kinase-like (PK-like)"/>
    <property type="match status" value="1"/>
</dbReference>
<proteinExistence type="predicted"/>
<evidence type="ECO:0000313" key="7">
    <source>
        <dbReference type="Proteomes" id="UP000751190"/>
    </source>
</evidence>
<protein>
    <recommendedName>
        <fullName evidence="5">Protein kinase domain-containing protein</fullName>
    </recommendedName>
</protein>
<dbReference type="GO" id="GO:0004674">
    <property type="term" value="F:protein serine/threonine kinase activity"/>
    <property type="evidence" value="ECO:0007669"/>
    <property type="project" value="TreeGrafter"/>
</dbReference>
<accession>A0A8J5XD74</accession>
<dbReference type="GO" id="GO:0005524">
    <property type="term" value="F:ATP binding"/>
    <property type="evidence" value="ECO:0007669"/>
    <property type="project" value="UniProtKB-KW"/>
</dbReference>
<dbReference type="Pfam" id="PF07714">
    <property type="entry name" value="PK_Tyr_Ser-Thr"/>
    <property type="match status" value="2"/>
</dbReference>
<dbReference type="InterPro" id="IPR000719">
    <property type="entry name" value="Prot_kinase_dom"/>
</dbReference>
<keyword evidence="2" id="KW-0547">Nucleotide-binding</keyword>
<dbReference type="PANTHER" id="PTHR44329:SF288">
    <property type="entry name" value="MITOGEN-ACTIVATED PROTEIN KINASE KINASE KINASE 20"/>
    <property type="match status" value="1"/>
</dbReference>
<evidence type="ECO:0000256" key="4">
    <source>
        <dbReference type="ARBA" id="ARBA00022840"/>
    </source>
</evidence>
<sequence>MLSGMFKKASLGAVGGSGGSRSRGADLRDLVPNFVQGSDQSFRKLRANIEKEDDVFYAEQLTRVAKLGEGGFGVVYKCKLEAKGRVLEDYVVASGNMVAVKQLKSRAQILQEHLSQGLPPSDAPSLHERVAAQHTDAMHEFAHEVLMLKKLKHPNVIGYIGCAVFTVGGSEELALVLEFSEHGSLKEMITAPSKMARAFTVSEGLRWACDIASGMAFLHRCIPPIIHRDLKPANIMLCGPSRIAKVADFGLASLEISKLKDEARSLSIKAARSASSTNLEAMAGGGGGGSGGAKGVPPTGGVGSLRYMAPENFRGEAYTHTVDQYSFAVIMYELLMRERAYEGMFLSAESIAEGAASARALRPPVPAAWPEEVTRLLAACWHADPGRRPPFKEVATAIGAMLDGSDEAARQKLLKKLAAGSKRGILEKMGITKSV</sequence>